<keyword evidence="5" id="KW-0378">Hydrolase</keyword>
<dbReference type="PANTHER" id="PTHR12604:SF4">
    <property type="entry name" value="X-RAY REPAIR CROSS-COMPLEMENTING PROTEIN 5"/>
    <property type="match status" value="1"/>
</dbReference>
<dbReference type="Gene3D" id="1.10.1600.10">
    <property type="match status" value="1"/>
</dbReference>
<comment type="subcellular location">
    <subcellularLocation>
        <location evidence="1">Nucleus</location>
    </subcellularLocation>
</comment>
<evidence type="ECO:0000256" key="5">
    <source>
        <dbReference type="ARBA" id="ARBA00022801"/>
    </source>
</evidence>
<dbReference type="PANTHER" id="PTHR12604">
    <property type="entry name" value="KU AUTOANTIGEN DNA HELICASE"/>
    <property type="match status" value="1"/>
</dbReference>
<dbReference type="Gene3D" id="2.40.290.10">
    <property type="match status" value="1"/>
</dbReference>
<sequence length="793" mass="90756">MPIESHEAIILILDTGKSVSILNDGEEKSFFHKSKECVSWIIQRKLISQSPDVLALVLIGSDHVSNSVASSGYDNVCCKFDFQHASWEMLKFVELELKTTENESDWFGGMTISVEMLKVYEEFNSVENKKIVLFSDFVYNPSVDLNVLFKNLESSHINVSIIGPENIFHLIESSQSDHEPVRKKQKNNFQMGNGREKGEEFVSKMWKRLPDQIVICSFESALKQLCAYTRKTIRKTPWNCILDIGDVRIKISMLKKTDPKLPKKFVTKYIKSSGNESESSRMQLPSQLTEDDVAPVIRDKILHYKQQTSVEGQFIDVEVKEEDTVEGFRYGATIVPFSDADKEVMGYKPGEKCFSVIGFTNISSVPFYLFSGECSYVVQAREKDEDAELALSAIIQAMKHTECLAIVRKVYSKDRGLSLGVLYPFIEEFETDDPDEISSKEVANEKVPSSSLATCRRCLLYIDLAFAEDIKSINFPSLENASKEVTEEQYAAIDDLIESMDLMSADKGLRGEPAEALDLFNLHDFKEQFFHYCVIQRGLHPDNPLPKTLPTYIEEYKMLPKSISENSKGSMKKIKDVFKVSEIRKFQRTNETPGTSTQSQNDRNNWEVRRIQHFTQTAINQEENSIKRKLMELFSTNFPQLDELETCLREFPQKESDDVSEQLGWIISKARLNYLDKNPDMFNWWMTQFKGFCHGKTGPESDTWDFIVAGGYFDESSTLLSSFRSDVELQNQGLISDKENKYSRVSENEAEDFLHAEITKSLTCHTPIRKRTEIVGVSESMELDSSEIVFIFF</sequence>
<keyword evidence="6" id="KW-0347">Helicase</keyword>
<dbReference type="Gene3D" id="3.40.50.410">
    <property type="entry name" value="von Willebrand factor, type A domain"/>
    <property type="match status" value="1"/>
</dbReference>
<proteinExistence type="inferred from homology"/>
<feature type="domain" description="Ku" evidence="12">
    <location>
        <begin position="316"/>
        <end position="481"/>
    </location>
</feature>
<evidence type="ECO:0000259" key="12">
    <source>
        <dbReference type="SMART" id="SM00559"/>
    </source>
</evidence>
<keyword evidence="14" id="KW-1185">Reference proteome</keyword>
<evidence type="ECO:0000256" key="3">
    <source>
        <dbReference type="ARBA" id="ARBA00022741"/>
    </source>
</evidence>
<evidence type="ECO:0000256" key="6">
    <source>
        <dbReference type="ARBA" id="ARBA00022806"/>
    </source>
</evidence>
<dbReference type="InterPro" id="IPR006164">
    <property type="entry name" value="DNA_bd_Ku70/Ku80"/>
</dbReference>
<evidence type="ECO:0000256" key="4">
    <source>
        <dbReference type="ARBA" id="ARBA00022763"/>
    </source>
</evidence>
<dbReference type="CDD" id="cd00873">
    <property type="entry name" value="KU80"/>
    <property type="match status" value="1"/>
</dbReference>
<dbReference type="InterPro" id="IPR036494">
    <property type="entry name" value="Ku_C_sf"/>
</dbReference>
<dbReference type="Pfam" id="PF02735">
    <property type="entry name" value="Ku"/>
    <property type="match status" value="1"/>
</dbReference>
<evidence type="ECO:0000313" key="14">
    <source>
        <dbReference type="Proteomes" id="UP001359485"/>
    </source>
</evidence>
<keyword evidence="7" id="KW-0067">ATP-binding</keyword>
<evidence type="ECO:0000313" key="13">
    <source>
        <dbReference type="EMBL" id="KAK6627765.1"/>
    </source>
</evidence>
<dbReference type="Pfam" id="PF03731">
    <property type="entry name" value="Ku_N"/>
    <property type="match status" value="1"/>
</dbReference>
<evidence type="ECO:0000256" key="11">
    <source>
        <dbReference type="ARBA" id="ARBA00023242"/>
    </source>
</evidence>
<keyword evidence="3" id="KW-0547">Nucleotide-binding</keyword>
<evidence type="ECO:0000256" key="7">
    <source>
        <dbReference type="ARBA" id="ARBA00022840"/>
    </source>
</evidence>
<dbReference type="InterPro" id="IPR036465">
    <property type="entry name" value="vWFA_dom_sf"/>
</dbReference>
<name>A0ABR1AUZ5_POLSC</name>
<dbReference type="InterPro" id="IPR024193">
    <property type="entry name" value="Ku80"/>
</dbReference>
<evidence type="ECO:0000256" key="1">
    <source>
        <dbReference type="ARBA" id="ARBA00004123"/>
    </source>
</evidence>
<comment type="caution">
    <text evidence="13">The sequence shown here is derived from an EMBL/GenBank/DDBJ whole genome shotgun (WGS) entry which is preliminary data.</text>
</comment>
<accession>A0ABR1AUZ5</accession>
<evidence type="ECO:0000256" key="10">
    <source>
        <dbReference type="ARBA" id="ARBA00023204"/>
    </source>
</evidence>
<evidence type="ECO:0000256" key="9">
    <source>
        <dbReference type="ARBA" id="ARBA00023172"/>
    </source>
</evidence>
<evidence type="ECO:0000256" key="8">
    <source>
        <dbReference type="ARBA" id="ARBA00023125"/>
    </source>
</evidence>
<organism evidence="13 14">
    <name type="scientific">Polyplax serrata</name>
    <name type="common">Common mouse louse</name>
    <dbReference type="NCBI Taxonomy" id="468196"/>
    <lineage>
        <taxon>Eukaryota</taxon>
        <taxon>Metazoa</taxon>
        <taxon>Ecdysozoa</taxon>
        <taxon>Arthropoda</taxon>
        <taxon>Hexapoda</taxon>
        <taxon>Insecta</taxon>
        <taxon>Pterygota</taxon>
        <taxon>Neoptera</taxon>
        <taxon>Paraneoptera</taxon>
        <taxon>Psocodea</taxon>
        <taxon>Troctomorpha</taxon>
        <taxon>Phthiraptera</taxon>
        <taxon>Anoplura</taxon>
        <taxon>Polyplacidae</taxon>
        <taxon>Polyplax</taxon>
    </lineage>
</organism>
<reference evidence="13 14" key="1">
    <citation type="submission" date="2023-09" db="EMBL/GenBank/DDBJ databases">
        <title>Genomes of two closely related lineages of the louse Polyplax serrata with different host specificities.</title>
        <authorList>
            <person name="Martinu J."/>
            <person name="Tarabai H."/>
            <person name="Stefka J."/>
            <person name="Hypsa V."/>
        </authorList>
    </citation>
    <scope>NUCLEOTIDE SEQUENCE [LARGE SCALE GENOMIC DNA]</scope>
    <source>
        <strain evidence="13">98ZLc_SE</strain>
    </source>
</reference>
<keyword evidence="4" id="KW-0227">DNA damage</keyword>
<dbReference type="InterPro" id="IPR016194">
    <property type="entry name" value="SPOC-like_C_dom_sf"/>
</dbReference>
<keyword evidence="11" id="KW-0539">Nucleus</keyword>
<evidence type="ECO:0000256" key="2">
    <source>
        <dbReference type="ARBA" id="ARBA00007726"/>
    </source>
</evidence>
<dbReference type="SMART" id="SM00559">
    <property type="entry name" value="Ku78"/>
    <property type="match status" value="1"/>
</dbReference>
<dbReference type="SUPFAM" id="SSF100939">
    <property type="entry name" value="SPOC domain-like"/>
    <property type="match status" value="1"/>
</dbReference>
<gene>
    <name evidence="13" type="ORF">RUM44_010244</name>
</gene>
<keyword evidence="10" id="KW-0234">DNA repair</keyword>
<keyword evidence="8" id="KW-0238">DNA-binding</keyword>
<dbReference type="SUPFAM" id="SSF53300">
    <property type="entry name" value="vWA-like"/>
    <property type="match status" value="1"/>
</dbReference>
<dbReference type="EMBL" id="JAWJWF010000045">
    <property type="protein sequence ID" value="KAK6627765.1"/>
    <property type="molecule type" value="Genomic_DNA"/>
</dbReference>
<dbReference type="Proteomes" id="UP001359485">
    <property type="component" value="Unassembled WGS sequence"/>
</dbReference>
<comment type="similarity">
    <text evidence="2">Belongs to the ku80 family.</text>
</comment>
<keyword evidence="9" id="KW-0233">DNA recombination</keyword>
<protein>
    <recommendedName>
        <fullName evidence="12">Ku domain-containing protein</fullName>
    </recommendedName>
</protein>
<dbReference type="InterPro" id="IPR005161">
    <property type="entry name" value="Ku_N"/>
</dbReference>
<dbReference type="Gene3D" id="1.25.40.240">
    <property type="entry name" value="Ku, C-terminal domain"/>
    <property type="match status" value="1"/>
</dbReference>